<protein>
    <submittedName>
        <fullName evidence="3">Uncharacterized protein</fullName>
    </submittedName>
</protein>
<dbReference type="AlphaFoldDB" id="A0A8T1UHC3"/>
<dbReference type="SMART" id="SM00368">
    <property type="entry name" value="LRR_RI"/>
    <property type="match status" value="5"/>
</dbReference>
<sequence length="283" mass="30271">MAWGKKAGVDDLLQKLTNPKTAKSLYVMSTRSISDSDFFKSLGVDGATAIAELLKTNQSLTTVSLSRNQIGDEGVEKLAMGLSENAQSGVKELNVTEVGISGTGLDHLAMLVEKESCSLSTIQLSFNALESATSTFFDALAKNKSVTKLQLKECKLNDQHVAALSAALKQNTALIEIDLSDNELTQSSCASLAEGLRENKTLKILRINNNKSQDEGAVLLADVLATNNTTLTYLDMGNNTLEMGGNTLGKEGHEALDKLKEANRGLDVAVDKNAQNEDGSFQQ</sequence>
<evidence type="ECO:0000256" key="1">
    <source>
        <dbReference type="ARBA" id="ARBA00022614"/>
    </source>
</evidence>
<proteinExistence type="predicted"/>
<reference evidence="3" key="1">
    <citation type="submission" date="2021-01" db="EMBL/GenBank/DDBJ databases">
        <title>Phytophthora aleatoria, a newly-described species from Pinus radiata is distinct from Phytophthora cactorum isolates based on comparative genomics.</title>
        <authorList>
            <person name="Mcdougal R."/>
            <person name="Panda P."/>
            <person name="Williams N."/>
            <person name="Studholme D.J."/>
        </authorList>
    </citation>
    <scope>NUCLEOTIDE SEQUENCE</scope>
    <source>
        <strain evidence="3">NZFS 3830</strain>
    </source>
</reference>
<dbReference type="Pfam" id="PF13516">
    <property type="entry name" value="LRR_6"/>
    <property type="match status" value="3"/>
</dbReference>
<dbReference type="Proteomes" id="UP000688947">
    <property type="component" value="Unassembled WGS sequence"/>
</dbReference>
<dbReference type="GO" id="GO:0048471">
    <property type="term" value="C:perinuclear region of cytoplasm"/>
    <property type="evidence" value="ECO:0007669"/>
    <property type="project" value="TreeGrafter"/>
</dbReference>
<dbReference type="OrthoDB" id="6500038at2759"/>
<dbReference type="PANTHER" id="PTHR24113:SF12">
    <property type="entry name" value="RAN GTPASE-ACTIVATING PROTEIN 1"/>
    <property type="match status" value="1"/>
</dbReference>
<name>A0A8T1UHC3_9STRA</name>
<dbReference type="GO" id="GO:0005634">
    <property type="term" value="C:nucleus"/>
    <property type="evidence" value="ECO:0007669"/>
    <property type="project" value="TreeGrafter"/>
</dbReference>
<comment type="caution">
    <text evidence="3">The sequence shown here is derived from an EMBL/GenBank/DDBJ whole genome shotgun (WGS) entry which is preliminary data.</text>
</comment>
<dbReference type="GO" id="GO:0031267">
    <property type="term" value="F:small GTPase binding"/>
    <property type="evidence" value="ECO:0007669"/>
    <property type="project" value="TreeGrafter"/>
</dbReference>
<accession>A0A8T1UHC3</accession>
<evidence type="ECO:0000256" key="2">
    <source>
        <dbReference type="ARBA" id="ARBA00022737"/>
    </source>
</evidence>
<evidence type="ECO:0000313" key="4">
    <source>
        <dbReference type="Proteomes" id="UP000688947"/>
    </source>
</evidence>
<dbReference type="VEuPathDB" id="FungiDB:PC110_g9108"/>
<gene>
    <name evidence="3" type="ORF">JG687_00008496</name>
</gene>
<dbReference type="InterPro" id="IPR001611">
    <property type="entry name" value="Leu-rich_rpt"/>
</dbReference>
<dbReference type="PANTHER" id="PTHR24113">
    <property type="entry name" value="RAN GTPASE-ACTIVATING PROTEIN 1"/>
    <property type="match status" value="1"/>
</dbReference>
<keyword evidence="1" id="KW-0433">Leucine-rich repeat</keyword>
<evidence type="ECO:0000313" key="3">
    <source>
        <dbReference type="EMBL" id="KAG6959934.1"/>
    </source>
</evidence>
<dbReference type="GO" id="GO:0005096">
    <property type="term" value="F:GTPase activator activity"/>
    <property type="evidence" value="ECO:0007669"/>
    <property type="project" value="InterPro"/>
</dbReference>
<keyword evidence="2" id="KW-0677">Repeat</keyword>
<dbReference type="GO" id="GO:0005829">
    <property type="term" value="C:cytosol"/>
    <property type="evidence" value="ECO:0007669"/>
    <property type="project" value="TreeGrafter"/>
</dbReference>
<dbReference type="InterPro" id="IPR027038">
    <property type="entry name" value="RanGap"/>
</dbReference>
<dbReference type="EMBL" id="JAENGZ010000410">
    <property type="protein sequence ID" value="KAG6959934.1"/>
    <property type="molecule type" value="Genomic_DNA"/>
</dbReference>
<organism evidence="3 4">
    <name type="scientific">Phytophthora cactorum</name>
    <dbReference type="NCBI Taxonomy" id="29920"/>
    <lineage>
        <taxon>Eukaryota</taxon>
        <taxon>Sar</taxon>
        <taxon>Stramenopiles</taxon>
        <taxon>Oomycota</taxon>
        <taxon>Peronosporomycetes</taxon>
        <taxon>Peronosporales</taxon>
        <taxon>Peronosporaceae</taxon>
        <taxon>Phytophthora</taxon>
    </lineage>
</organism>
<dbReference type="GO" id="GO:0006913">
    <property type="term" value="P:nucleocytoplasmic transport"/>
    <property type="evidence" value="ECO:0007669"/>
    <property type="project" value="TreeGrafter"/>
</dbReference>